<feature type="domain" description="Phage head morphogenesis" evidence="1">
    <location>
        <begin position="151"/>
        <end position="253"/>
    </location>
</feature>
<organism evidence="2">
    <name type="scientific">Siphoviridae sp. ctuy39</name>
    <dbReference type="NCBI Taxonomy" id="2825719"/>
    <lineage>
        <taxon>Viruses</taxon>
        <taxon>Duplodnaviria</taxon>
        <taxon>Heunggongvirae</taxon>
        <taxon>Uroviricota</taxon>
        <taxon>Caudoviricetes</taxon>
    </lineage>
</organism>
<name>A0A8S5VE43_9CAUD</name>
<protein>
    <submittedName>
        <fullName evidence="2">Minor capsid protein</fullName>
    </submittedName>
</protein>
<evidence type="ECO:0000313" key="2">
    <source>
        <dbReference type="EMBL" id="DAG05042.1"/>
    </source>
</evidence>
<dbReference type="InterPro" id="IPR006528">
    <property type="entry name" value="Phage_head_morphogenesis_dom"/>
</dbReference>
<dbReference type="Pfam" id="PF04233">
    <property type="entry name" value="Phage_Mu_F"/>
    <property type="match status" value="1"/>
</dbReference>
<evidence type="ECO:0000259" key="1">
    <source>
        <dbReference type="Pfam" id="PF04233"/>
    </source>
</evidence>
<reference evidence="2" key="1">
    <citation type="journal article" date="2021" name="Proc. Natl. Acad. Sci. U.S.A.">
        <title>A Catalog of Tens of Thousands of Viruses from Human Metagenomes Reveals Hidden Associations with Chronic Diseases.</title>
        <authorList>
            <person name="Tisza M.J."/>
            <person name="Buck C.B."/>
        </authorList>
    </citation>
    <scope>NUCLEOTIDE SEQUENCE</scope>
    <source>
        <strain evidence="2">Ctuy39</strain>
    </source>
</reference>
<proteinExistence type="predicted"/>
<accession>A0A8S5VE43</accession>
<sequence length="469" mass="54641">MMVQITKEINDFYVKYAKKEGITMSEAKKRVKKLDINAYAEKAKKYVKNKDFSDEANDEMRLYNLTMKVNRLEMLKAQIGLELVDGFNDLQKYFDQKMTERTLEEFERQAGILGKTIQNNTERAKVIVNASFHNATFSDRIWMNQTLLKSEISKLLQTGMIQGRNPRVLAAELTKKFGVNRRSAERLMITELARVQTEAQRQSLERNGFTEYTFIANGDCCPICAAIDGKHFKVKDMMPGENAAPMHPNCRCSSAPYEDDEEYEAWLDYLDKGGTTEEWNKRKGKKQLRSMKLSMPEEVYKKSGMNKETRNKIDSAIRKLEREYTIYLDRIEGEHLKNKDIFVTGGFIDKDGVLKHSLVINYDMDYEKVERRMKVAYNEGVMAGKSYEDYIAHEMAHIMPFQNCSTEREYMKLTEKIRNTFVPNVSGYADKKKDGLESLAEAFVRYRNDEDIPEESMKLISKFILPWKR</sequence>
<dbReference type="EMBL" id="BK016249">
    <property type="protein sequence ID" value="DAG05042.1"/>
    <property type="molecule type" value="Genomic_DNA"/>
</dbReference>
<dbReference type="NCBIfam" id="TIGR01641">
    <property type="entry name" value="phageSPP1_gp7"/>
    <property type="match status" value="1"/>
</dbReference>